<feature type="transmembrane region" description="Helical" evidence="1">
    <location>
        <begin position="115"/>
        <end position="138"/>
    </location>
</feature>
<feature type="transmembrane region" description="Helical" evidence="1">
    <location>
        <begin position="233"/>
        <end position="252"/>
    </location>
</feature>
<sequence length="317" mass="36809">MLVFFFFFLLGIAIVKGIASLCGRVKRKVIKNIWRAVVRMRRYYHITLMTRFFFLLGILSSLLLVVSVFFSQPNIVHDILMGLSSLFLSLGASFDIYHRVKRLTKYLWAQWLGKCFLGGAATLSLLLSATIAKKWIYVTTGLSASYFPEYVTMISFSFLPLFYVFFLCLFIIVISIPEYVFLLVSMFIQPLTMISSQFYRLTTSLRRLVYRIRTGKTMPQDYKPNVFNVDSGIYIFRTLSPFMLVALILMAIGEIKSRSLQNSDYFMQTGLVALYYHYLPRCSKIDERAFIFPLDGKKVSVATRDNQEWHFVIDECQ</sequence>
<evidence type="ECO:0000313" key="2">
    <source>
        <dbReference type="EMBL" id="KGA35888.1"/>
    </source>
</evidence>
<feature type="transmembrane region" description="Helical" evidence="1">
    <location>
        <begin position="6"/>
        <end position="25"/>
    </location>
</feature>
<feature type="transmembrane region" description="Helical" evidence="1">
    <location>
        <begin position="75"/>
        <end position="94"/>
    </location>
</feature>
<proteinExistence type="predicted"/>
<keyword evidence="1" id="KW-0812">Transmembrane</keyword>
<gene>
    <name evidence="2" type="ORF">KU74_05290</name>
</gene>
<organism evidence="2 3">
    <name type="scientific">Pectobacterium brasiliense</name>
    <dbReference type="NCBI Taxonomy" id="180957"/>
    <lineage>
        <taxon>Bacteria</taxon>
        <taxon>Pseudomonadati</taxon>
        <taxon>Pseudomonadota</taxon>
        <taxon>Gammaproteobacteria</taxon>
        <taxon>Enterobacterales</taxon>
        <taxon>Pectobacteriaceae</taxon>
        <taxon>Pectobacterium</taxon>
    </lineage>
</organism>
<keyword evidence="1" id="KW-1133">Transmembrane helix</keyword>
<keyword evidence="1" id="KW-0472">Membrane</keyword>
<accession>A0A0M2F4F2</accession>
<feature type="transmembrane region" description="Helical" evidence="1">
    <location>
        <begin position="46"/>
        <end position="69"/>
    </location>
</feature>
<protein>
    <submittedName>
        <fullName evidence="2">Uncharacterized protein</fullName>
    </submittedName>
</protein>
<feature type="transmembrane region" description="Helical" evidence="1">
    <location>
        <begin position="179"/>
        <end position="199"/>
    </location>
</feature>
<dbReference type="Proteomes" id="UP000029435">
    <property type="component" value="Unassembled WGS sequence"/>
</dbReference>
<comment type="caution">
    <text evidence="2">The sequence shown here is derived from an EMBL/GenBank/DDBJ whole genome shotgun (WGS) entry which is preliminary data.</text>
</comment>
<name>A0A0M2F4F2_9GAMM</name>
<evidence type="ECO:0000313" key="3">
    <source>
        <dbReference type="Proteomes" id="UP000029435"/>
    </source>
</evidence>
<dbReference type="AlphaFoldDB" id="A0A0M2F4F2"/>
<dbReference type="RefSeq" id="WP_039312532.1">
    <property type="nucleotide sequence ID" value="NZ_JQOD01000001.1"/>
</dbReference>
<dbReference type="EMBL" id="JQOD01000001">
    <property type="protein sequence ID" value="KGA35888.1"/>
    <property type="molecule type" value="Genomic_DNA"/>
</dbReference>
<feature type="transmembrane region" description="Helical" evidence="1">
    <location>
        <begin position="150"/>
        <end position="172"/>
    </location>
</feature>
<reference evidence="2 3" key="1">
    <citation type="submission" date="2014-08" db="EMBL/GenBank/DDBJ databases">
        <title>Genome sequences of NCPPB Pectobacterium isolates.</title>
        <authorList>
            <person name="Glover R.H."/>
            <person name="Sapp M."/>
            <person name="Elphinstone J."/>
        </authorList>
    </citation>
    <scope>NUCLEOTIDE SEQUENCE [LARGE SCALE GENOMIC DNA]</scope>
    <source>
        <strain evidence="2 3">LMG 21372</strain>
    </source>
</reference>
<evidence type="ECO:0000256" key="1">
    <source>
        <dbReference type="SAM" id="Phobius"/>
    </source>
</evidence>